<name>A0A9N7U8E6_PLEPL</name>
<accession>A0A9N7U8E6</accession>
<proteinExistence type="predicted"/>
<evidence type="ECO:0000313" key="2">
    <source>
        <dbReference type="EMBL" id="CAB1425786.1"/>
    </source>
</evidence>
<feature type="region of interest" description="Disordered" evidence="1">
    <location>
        <begin position="148"/>
        <end position="167"/>
    </location>
</feature>
<keyword evidence="3" id="KW-1185">Reference proteome</keyword>
<evidence type="ECO:0000256" key="1">
    <source>
        <dbReference type="SAM" id="MobiDB-lite"/>
    </source>
</evidence>
<gene>
    <name evidence="2" type="ORF">PLEPLA_LOCUS13719</name>
</gene>
<dbReference type="Proteomes" id="UP001153269">
    <property type="component" value="Unassembled WGS sequence"/>
</dbReference>
<evidence type="ECO:0000313" key="3">
    <source>
        <dbReference type="Proteomes" id="UP001153269"/>
    </source>
</evidence>
<comment type="caution">
    <text evidence="2">The sequence shown here is derived from an EMBL/GenBank/DDBJ whole genome shotgun (WGS) entry which is preliminary data.</text>
</comment>
<sequence>MAQGLSPFLRFNMTPLALRLRQLRMHMPAILFVVGDYAAIKAPVSSSMAGLQNYCCPPDFESFLQASRAPWKHSVECLCVLPVSVWATSQECNPPLAHRQLHYHDDPTPPPCFTPESNTGVFVLAPPSVTIHHGLTCQPCAKLPLRLNPKPDHDPQATPPPVTQSQSWKSRHWSCCSFDFYYPVQLSLCNGQSPEVCVLAARPRYSGSQSDFAGLSGSESSDAEVTVQSS</sequence>
<feature type="region of interest" description="Disordered" evidence="1">
    <location>
        <begin position="207"/>
        <end position="230"/>
    </location>
</feature>
<dbReference type="AlphaFoldDB" id="A0A9N7U8E6"/>
<reference evidence="2" key="1">
    <citation type="submission" date="2020-03" db="EMBL/GenBank/DDBJ databases">
        <authorList>
            <person name="Weist P."/>
        </authorList>
    </citation>
    <scope>NUCLEOTIDE SEQUENCE</scope>
</reference>
<protein>
    <submittedName>
        <fullName evidence="2">Uncharacterized protein</fullName>
    </submittedName>
</protein>
<dbReference type="EMBL" id="CADEAL010000835">
    <property type="protein sequence ID" value="CAB1425786.1"/>
    <property type="molecule type" value="Genomic_DNA"/>
</dbReference>
<organism evidence="2 3">
    <name type="scientific">Pleuronectes platessa</name>
    <name type="common">European plaice</name>
    <dbReference type="NCBI Taxonomy" id="8262"/>
    <lineage>
        <taxon>Eukaryota</taxon>
        <taxon>Metazoa</taxon>
        <taxon>Chordata</taxon>
        <taxon>Craniata</taxon>
        <taxon>Vertebrata</taxon>
        <taxon>Euteleostomi</taxon>
        <taxon>Actinopterygii</taxon>
        <taxon>Neopterygii</taxon>
        <taxon>Teleostei</taxon>
        <taxon>Neoteleostei</taxon>
        <taxon>Acanthomorphata</taxon>
        <taxon>Carangaria</taxon>
        <taxon>Pleuronectiformes</taxon>
        <taxon>Pleuronectoidei</taxon>
        <taxon>Pleuronectidae</taxon>
        <taxon>Pleuronectes</taxon>
    </lineage>
</organism>